<dbReference type="PROSITE" id="PS51257">
    <property type="entry name" value="PROKAR_LIPOPROTEIN"/>
    <property type="match status" value="1"/>
</dbReference>
<proteinExistence type="predicted"/>
<accession>A0A941F601</accession>
<dbReference type="GO" id="GO:0004792">
    <property type="term" value="F:thiosulfate-cyanide sulfurtransferase activity"/>
    <property type="evidence" value="ECO:0007669"/>
    <property type="project" value="TreeGrafter"/>
</dbReference>
<dbReference type="EMBL" id="JAGTAR010000032">
    <property type="protein sequence ID" value="MBR8537468.1"/>
    <property type="molecule type" value="Genomic_DNA"/>
</dbReference>
<dbReference type="RefSeq" id="WP_212192493.1">
    <property type="nucleotide sequence ID" value="NZ_JAGTAR010000032.1"/>
</dbReference>
<keyword evidence="4" id="KW-1185">Reference proteome</keyword>
<dbReference type="Proteomes" id="UP000679220">
    <property type="component" value="Unassembled WGS sequence"/>
</dbReference>
<dbReference type="Gene3D" id="3.40.250.10">
    <property type="entry name" value="Rhodanese-like domain"/>
    <property type="match status" value="1"/>
</dbReference>
<gene>
    <name evidence="3" type="ORF">KDU71_18005</name>
</gene>
<feature type="signal peptide" evidence="1">
    <location>
        <begin position="1"/>
        <end position="21"/>
    </location>
</feature>
<dbReference type="SUPFAM" id="SSF52821">
    <property type="entry name" value="Rhodanese/Cell cycle control phosphatase"/>
    <property type="match status" value="1"/>
</dbReference>
<dbReference type="PANTHER" id="PTHR44086:SF10">
    <property type="entry name" value="THIOSULFATE SULFURTRANSFERASE_RHODANESE-LIKE DOMAIN-CONTAINING PROTEIN 3"/>
    <property type="match status" value="1"/>
</dbReference>
<dbReference type="SMART" id="SM00450">
    <property type="entry name" value="RHOD"/>
    <property type="match status" value="1"/>
</dbReference>
<protein>
    <submittedName>
        <fullName evidence="3">Rhodanese-like domain-containing protein</fullName>
    </submittedName>
</protein>
<evidence type="ECO:0000256" key="1">
    <source>
        <dbReference type="SAM" id="SignalP"/>
    </source>
</evidence>
<sequence length="169" mass="18880">MKRLFVYISCLAALMSCQTQSGNLSVDDMVASASKVVTYTTPADLMKTMESEEIFSVIDVRQSNEHYHGFIPGAVNIPRGSMEFNIGTEAFWEAEGLYVPQKEEMLFLYCKKGKRSTLAAQTLMQMGYKKVYVLEGGWKNWELTYPDFCDKNLEMLAGGPAKHDDGGGC</sequence>
<evidence type="ECO:0000259" key="2">
    <source>
        <dbReference type="PROSITE" id="PS50206"/>
    </source>
</evidence>
<reference evidence="3" key="2">
    <citation type="submission" date="2021-04" db="EMBL/GenBank/DDBJ databases">
        <authorList>
            <person name="Zhang T."/>
            <person name="Zhang Y."/>
            <person name="Lu D."/>
            <person name="Zuo D."/>
            <person name="Du Z."/>
        </authorList>
    </citation>
    <scope>NUCLEOTIDE SEQUENCE</scope>
    <source>
        <strain evidence="3">JR1</strain>
    </source>
</reference>
<dbReference type="AlphaFoldDB" id="A0A941F601"/>
<feature type="domain" description="Rhodanese" evidence="2">
    <location>
        <begin position="57"/>
        <end position="150"/>
    </location>
</feature>
<dbReference type="Pfam" id="PF00581">
    <property type="entry name" value="Rhodanese"/>
    <property type="match status" value="1"/>
</dbReference>
<dbReference type="PROSITE" id="PS50206">
    <property type="entry name" value="RHODANESE_3"/>
    <property type="match status" value="1"/>
</dbReference>
<keyword evidence="1" id="KW-0732">Signal</keyword>
<comment type="caution">
    <text evidence="3">The sequence shown here is derived from an EMBL/GenBank/DDBJ whole genome shotgun (WGS) entry which is preliminary data.</text>
</comment>
<dbReference type="CDD" id="cd00158">
    <property type="entry name" value="RHOD"/>
    <property type="match status" value="1"/>
</dbReference>
<dbReference type="InterPro" id="IPR001763">
    <property type="entry name" value="Rhodanese-like_dom"/>
</dbReference>
<reference evidence="3" key="1">
    <citation type="journal article" date="2018" name="Int. J. Syst. Evol. Microbiol.">
        <title>Carboxylicivirga sediminis sp. nov., isolated from coastal sediment.</title>
        <authorList>
            <person name="Wang F.Q."/>
            <person name="Ren L.H."/>
            <person name="Zou R.J."/>
            <person name="Sun Y.Z."/>
            <person name="Liu X.J."/>
            <person name="Jiang F."/>
            <person name="Liu L.J."/>
        </authorList>
    </citation>
    <scope>NUCLEOTIDE SEQUENCE</scope>
    <source>
        <strain evidence="3">JR1</strain>
    </source>
</reference>
<dbReference type="InterPro" id="IPR036873">
    <property type="entry name" value="Rhodanese-like_dom_sf"/>
</dbReference>
<organism evidence="3 4">
    <name type="scientific">Carboxylicivirga sediminis</name>
    <dbReference type="NCBI Taxonomy" id="2006564"/>
    <lineage>
        <taxon>Bacteria</taxon>
        <taxon>Pseudomonadati</taxon>
        <taxon>Bacteroidota</taxon>
        <taxon>Bacteroidia</taxon>
        <taxon>Marinilabiliales</taxon>
        <taxon>Marinilabiliaceae</taxon>
        <taxon>Carboxylicivirga</taxon>
    </lineage>
</organism>
<evidence type="ECO:0000313" key="4">
    <source>
        <dbReference type="Proteomes" id="UP000679220"/>
    </source>
</evidence>
<name>A0A941F601_9BACT</name>
<evidence type="ECO:0000313" key="3">
    <source>
        <dbReference type="EMBL" id="MBR8537468.1"/>
    </source>
</evidence>
<feature type="chain" id="PRO_5037392503" evidence="1">
    <location>
        <begin position="22"/>
        <end position="169"/>
    </location>
</feature>
<dbReference type="PANTHER" id="PTHR44086">
    <property type="entry name" value="THIOSULFATE SULFURTRANSFERASE RDL2, MITOCHONDRIAL-RELATED"/>
    <property type="match status" value="1"/>
</dbReference>